<dbReference type="Proteomes" id="UP000199568">
    <property type="component" value="Unassembled WGS sequence"/>
</dbReference>
<name>A0A1I0FUT6_9FIRM</name>
<keyword evidence="17" id="KW-1185">Reference proteome</keyword>
<dbReference type="RefSeq" id="WP_090445801.1">
    <property type="nucleotide sequence ID" value="NZ_FOHU01000016.1"/>
</dbReference>
<reference evidence="16 17" key="1">
    <citation type="submission" date="2016-10" db="EMBL/GenBank/DDBJ databases">
        <authorList>
            <person name="de Groot N.N."/>
        </authorList>
    </citation>
    <scope>NUCLEOTIDE SEQUENCE [LARGE SCALE GENOMIC DNA]</scope>
    <source>
        <strain evidence="16 17">DSM 18979</strain>
    </source>
</reference>
<dbReference type="CDD" id="cd00950">
    <property type="entry name" value="DHDPS"/>
    <property type="match status" value="1"/>
</dbReference>
<comment type="subunit">
    <text evidence="12">Homotetramer; dimer of dimers.</text>
</comment>
<feature type="site" description="Part of a proton relay during catalysis" evidence="12">
    <location>
        <position position="106"/>
    </location>
</feature>
<dbReference type="NCBIfam" id="TIGR00674">
    <property type="entry name" value="dapA"/>
    <property type="match status" value="1"/>
</dbReference>
<dbReference type="InterPro" id="IPR005263">
    <property type="entry name" value="DapA"/>
</dbReference>
<dbReference type="InterPro" id="IPR002220">
    <property type="entry name" value="DapA-like"/>
</dbReference>
<evidence type="ECO:0000256" key="7">
    <source>
        <dbReference type="ARBA" id="ARBA00022915"/>
    </source>
</evidence>
<sequence>MFNGSGVAIITPFKGGKVDFEAFERVIDFQVENGTQALVVLGTTGEASTHSYEEREAVIKTAIAKNNKRVPVIVGTGSNSTDVAIKYTKQAEALGADGILLVTPYYNKCTQKGLIQHYTEIAKVTSLPVILYNVPGRTGVNIDPQTVAELAKVPNIIGIKEASGNMTHILETKRLVPEDFKIWSGNDDNILPIYSCGGHGVISVMANVVPKETQAMCEAFESGNVQEAIGLQVAYKKFINLLFVEVNPIPVKAALAEMGYIENELRLPLTPMETETKQKLVEEMKRLQII</sequence>
<keyword evidence="9 12" id="KW-0456">Lyase</keyword>
<dbReference type="GO" id="GO:0005829">
    <property type="term" value="C:cytosol"/>
    <property type="evidence" value="ECO:0007669"/>
    <property type="project" value="TreeGrafter"/>
</dbReference>
<dbReference type="PROSITE" id="PS00665">
    <property type="entry name" value="DHDPS_1"/>
    <property type="match status" value="1"/>
</dbReference>
<dbReference type="HAMAP" id="MF_00418">
    <property type="entry name" value="DapA"/>
    <property type="match status" value="1"/>
</dbReference>
<evidence type="ECO:0000256" key="14">
    <source>
        <dbReference type="PIRSR" id="PIRSR001365-1"/>
    </source>
</evidence>
<gene>
    <name evidence="12" type="primary">dapA</name>
    <name evidence="16" type="ORF">SAMN05660297_02966</name>
</gene>
<evidence type="ECO:0000256" key="4">
    <source>
        <dbReference type="ARBA" id="ARBA00012086"/>
    </source>
</evidence>
<dbReference type="STRING" id="426128.SAMN05660297_02966"/>
<dbReference type="EMBL" id="FOHU01000016">
    <property type="protein sequence ID" value="SET62227.1"/>
    <property type="molecule type" value="Genomic_DNA"/>
</dbReference>
<evidence type="ECO:0000256" key="12">
    <source>
        <dbReference type="HAMAP-Rule" id="MF_00418"/>
    </source>
</evidence>
<dbReference type="SUPFAM" id="SSF51569">
    <property type="entry name" value="Aldolase"/>
    <property type="match status" value="1"/>
</dbReference>
<comment type="subcellular location">
    <subcellularLocation>
        <location evidence="12">Cytoplasm</location>
    </subcellularLocation>
</comment>
<dbReference type="Pfam" id="PF00701">
    <property type="entry name" value="DHDPS"/>
    <property type="match status" value="1"/>
</dbReference>
<dbReference type="PRINTS" id="PR00146">
    <property type="entry name" value="DHPICSNTHASE"/>
</dbReference>
<feature type="site" description="Part of a proton relay during catalysis" evidence="12">
    <location>
        <position position="43"/>
    </location>
</feature>
<dbReference type="PROSITE" id="PS00666">
    <property type="entry name" value="DHDPS_2"/>
    <property type="match status" value="1"/>
</dbReference>
<comment type="function">
    <text evidence="1 12">Catalyzes the condensation of (S)-aspartate-beta-semialdehyde [(S)-ASA] and pyruvate to 4-hydroxy-tetrahydrodipicolinate (HTPA).</text>
</comment>
<feature type="binding site" evidence="12 15">
    <location>
        <position position="202"/>
    </location>
    <ligand>
        <name>pyruvate</name>
        <dbReference type="ChEBI" id="CHEBI:15361"/>
    </ligand>
</feature>
<evidence type="ECO:0000256" key="8">
    <source>
        <dbReference type="ARBA" id="ARBA00023154"/>
    </source>
</evidence>
<accession>A0A1I0FUT6</accession>
<feature type="active site" description="Schiff-base intermediate with substrate" evidence="12 14">
    <location>
        <position position="160"/>
    </location>
</feature>
<evidence type="ECO:0000313" key="16">
    <source>
        <dbReference type="EMBL" id="SET62227.1"/>
    </source>
</evidence>
<comment type="catalytic activity">
    <reaction evidence="11 12">
        <text>L-aspartate 4-semialdehyde + pyruvate = (2S,4S)-4-hydroxy-2,3,4,5-tetrahydrodipicolinate + H2O + H(+)</text>
        <dbReference type="Rhea" id="RHEA:34171"/>
        <dbReference type="ChEBI" id="CHEBI:15361"/>
        <dbReference type="ChEBI" id="CHEBI:15377"/>
        <dbReference type="ChEBI" id="CHEBI:15378"/>
        <dbReference type="ChEBI" id="CHEBI:67139"/>
        <dbReference type="ChEBI" id="CHEBI:537519"/>
        <dbReference type="EC" id="4.3.3.7"/>
    </reaction>
</comment>
<dbReference type="OrthoDB" id="9782828at2"/>
<feature type="active site" description="Proton donor/acceptor" evidence="12 14">
    <location>
        <position position="132"/>
    </location>
</feature>
<evidence type="ECO:0000256" key="10">
    <source>
        <dbReference type="ARBA" id="ARBA00023270"/>
    </source>
</evidence>
<comment type="caution">
    <text evidence="12">Was originally thought to be a dihydrodipicolinate synthase (DHDPS), catalyzing the condensation of (S)-aspartate-beta-semialdehyde [(S)-ASA] and pyruvate to dihydrodipicolinate (DHDP). However, it was shown in E.coli that the product of the enzymatic reaction is not dihydrodipicolinate but in fact (4S)-4-hydroxy-2,3,4,5-tetrahydro-(2S)-dipicolinic acid (HTPA), and that the consecutive dehydration reaction leading to DHDP is not spontaneous but catalyzed by DapB.</text>
</comment>
<protein>
    <recommendedName>
        <fullName evidence="4 12">4-hydroxy-tetrahydrodipicolinate synthase</fullName>
        <shortName evidence="12">HTPA synthase</shortName>
        <ecNumber evidence="4 12">4.3.3.7</ecNumber>
    </recommendedName>
</protein>
<dbReference type="SMART" id="SM01130">
    <property type="entry name" value="DHDPS"/>
    <property type="match status" value="1"/>
</dbReference>
<comment type="similarity">
    <text evidence="3 12 13">Belongs to the DapA family.</text>
</comment>
<dbReference type="GO" id="GO:0019877">
    <property type="term" value="P:diaminopimelate biosynthetic process"/>
    <property type="evidence" value="ECO:0007669"/>
    <property type="project" value="UniProtKB-UniRule"/>
</dbReference>
<keyword evidence="7 12" id="KW-0220">Diaminopimelate biosynthesis</keyword>
<dbReference type="PIRSF" id="PIRSF001365">
    <property type="entry name" value="DHDPS"/>
    <property type="match status" value="1"/>
</dbReference>
<dbReference type="PANTHER" id="PTHR12128">
    <property type="entry name" value="DIHYDRODIPICOLINATE SYNTHASE"/>
    <property type="match status" value="1"/>
</dbReference>
<keyword evidence="8 12" id="KW-0457">Lysine biosynthesis</keyword>
<dbReference type="EC" id="4.3.3.7" evidence="4 12"/>
<dbReference type="InterPro" id="IPR020625">
    <property type="entry name" value="Schiff_base-form_aldolases_AS"/>
</dbReference>
<feature type="binding site" evidence="12 15">
    <location>
        <position position="44"/>
    </location>
    <ligand>
        <name>pyruvate</name>
        <dbReference type="ChEBI" id="CHEBI:15361"/>
    </ligand>
</feature>
<organism evidence="16 17">
    <name type="scientific">Natronincola peptidivorans</name>
    <dbReference type="NCBI Taxonomy" id="426128"/>
    <lineage>
        <taxon>Bacteria</taxon>
        <taxon>Bacillati</taxon>
        <taxon>Bacillota</taxon>
        <taxon>Clostridia</taxon>
        <taxon>Peptostreptococcales</taxon>
        <taxon>Natronincolaceae</taxon>
        <taxon>Natronincola</taxon>
    </lineage>
</organism>
<dbReference type="InterPro" id="IPR020624">
    <property type="entry name" value="Schiff_base-form_aldolases_CS"/>
</dbReference>
<keyword evidence="10 12" id="KW-0704">Schiff base</keyword>
<evidence type="ECO:0000256" key="11">
    <source>
        <dbReference type="ARBA" id="ARBA00047836"/>
    </source>
</evidence>
<comment type="pathway">
    <text evidence="2 12">Amino-acid biosynthesis; L-lysine biosynthesis via DAP pathway; (S)-tetrahydrodipicolinate from L-aspartate: step 3/4.</text>
</comment>
<proteinExistence type="inferred from homology"/>
<evidence type="ECO:0000256" key="3">
    <source>
        <dbReference type="ARBA" id="ARBA00007592"/>
    </source>
</evidence>
<evidence type="ECO:0000256" key="6">
    <source>
        <dbReference type="ARBA" id="ARBA00022605"/>
    </source>
</evidence>
<dbReference type="PANTHER" id="PTHR12128:SF66">
    <property type="entry name" value="4-HYDROXY-2-OXOGLUTARATE ALDOLASE, MITOCHONDRIAL"/>
    <property type="match status" value="1"/>
</dbReference>
<dbReference type="UniPathway" id="UPA00034">
    <property type="reaction ID" value="UER00017"/>
</dbReference>
<evidence type="ECO:0000313" key="17">
    <source>
        <dbReference type="Proteomes" id="UP000199568"/>
    </source>
</evidence>
<evidence type="ECO:0000256" key="2">
    <source>
        <dbReference type="ARBA" id="ARBA00005120"/>
    </source>
</evidence>
<dbReference type="GO" id="GO:0008840">
    <property type="term" value="F:4-hydroxy-tetrahydrodipicolinate synthase activity"/>
    <property type="evidence" value="ECO:0007669"/>
    <property type="project" value="UniProtKB-UniRule"/>
</dbReference>
<evidence type="ECO:0000256" key="1">
    <source>
        <dbReference type="ARBA" id="ARBA00003294"/>
    </source>
</evidence>
<dbReference type="InterPro" id="IPR013785">
    <property type="entry name" value="Aldolase_TIM"/>
</dbReference>
<evidence type="ECO:0000256" key="9">
    <source>
        <dbReference type="ARBA" id="ARBA00023239"/>
    </source>
</evidence>
<dbReference type="Gene3D" id="3.20.20.70">
    <property type="entry name" value="Aldolase class I"/>
    <property type="match status" value="1"/>
</dbReference>
<evidence type="ECO:0000256" key="13">
    <source>
        <dbReference type="PIRNR" id="PIRNR001365"/>
    </source>
</evidence>
<keyword evidence="6 12" id="KW-0028">Amino-acid biosynthesis</keyword>
<dbReference type="AlphaFoldDB" id="A0A1I0FUT6"/>
<dbReference type="GO" id="GO:0009089">
    <property type="term" value="P:lysine biosynthetic process via diaminopimelate"/>
    <property type="evidence" value="ECO:0007669"/>
    <property type="project" value="UniProtKB-UniRule"/>
</dbReference>
<evidence type="ECO:0000256" key="15">
    <source>
        <dbReference type="PIRSR" id="PIRSR001365-2"/>
    </source>
</evidence>
<evidence type="ECO:0000256" key="5">
    <source>
        <dbReference type="ARBA" id="ARBA00022490"/>
    </source>
</evidence>
<keyword evidence="5 12" id="KW-0963">Cytoplasm</keyword>